<feature type="region of interest" description="Disordered" evidence="8">
    <location>
        <begin position="2310"/>
        <end position="2438"/>
    </location>
</feature>
<feature type="compositionally biased region" description="Gly residues" evidence="8">
    <location>
        <begin position="2603"/>
        <end position="2612"/>
    </location>
</feature>
<feature type="region of interest" description="Disordered" evidence="8">
    <location>
        <begin position="507"/>
        <end position="546"/>
    </location>
</feature>
<dbReference type="GO" id="GO:0016168">
    <property type="term" value="F:chlorophyll binding"/>
    <property type="evidence" value="ECO:0007669"/>
    <property type="project" value="UniProtKB-KW"/>
</dbReference>
<keyword evidence="7" id="KW-0812">Transmembrane</keyword>
<dbReference type="Proteomes" id="UP000650467">
    <property type="component" value="Unassembled WGS sequence"/>
</dbReference>
<keyword evidence="7" id="KW-1133">Transmembrane helix</keyword>
<feature type="binding site" evidence="6">
    <location>
        <position position="2916"/>
    </location>
    <ligand>
        <name>chlorophyll a</name>
        <dbReference type="ChEBI" id="CHEBI:58416"/>
        <label>1</label>
    </ligand>
</feature>
<feature type="region of interest" description="Disordered" evidence="8">
    <location>
        <begin position="1431"/>
        <end position="1452"/>
    </location>
</feature>
<feature type="compositionally biased region" description="Acidic residues" evidence="8">
    <location>
        <begin position="1137"/>
        <end position="1147"/>
    </location>
</feature>
<feature type="compositionally biased region" description="Low complexity" evidence="8">
    <location>
        <begin position="1160"/>
        <end position="1202"/>
    </location>
</feature>
<feature type="compositionally biased region" description="Basic and acidic residues" evidence="8">
    <location>
        <begin position="987"/>
        <end position="1007"/>
    </location>
</feature>
<proteinExistence type="inferred from homology"/>
<evidence type="ECO:0000256" key="5">
    <source>
        <dbReference type="ARBA" id="ARBA00022991"/>
    </source>
</evidence>
<feature type="compositionally biased region" description="Low complexity" evidence="8">
    <location>
        <begin position="851"/>
        <end position="876"/>
    </location>
</feature>
<keyword evidence="7" id="KW-0472">Membrane</keyword>
<dbReference type="InterPro" id="IPR001344">
    <property type="entry name" value="Chloro_AB-bd_pln"/>
</dbReference>
<feature type="region of interest" description="Disordered" evidence="8">
    <location>
        <begin position="2443"/>
        <end position="2462"/>
    </location>
</feature>
<feature type="region of interest" description="Disordered" evidence="8">
    <location>
        <begin position="2049"/>
        <end position="2075"/>
    </location>
</feature>
<name>A0A835W7N8_CHLIN</name>
<evidence type="ECO:0000313" key="10">
    <source>
        <dbReference type="Proteomes" id="UP000650467"/>
    </source>
</evidence>
<evidence type="ECO:0000313" key="9">
    <source>
        <dbReference type="EMBL" id="KAG2440249.1"/>
    </source>
</evidence>
<reference evidence="9" key="1">
    <citation type="journal article" date="2020" name="bioRxiv">
        <title>Comparative genomics of Chlamydomonas.</title>
        <authorList>
            <person name="Craig R.J."/>
            <person name="Hasan A.R."/>
            <person name="Ness R.W."/>
            <person name="Keightley P.D."/>
        </authorList>
    </citation>
    <scope>NUCLEOTIDE SEQUENCE</scope>
    <source>
        <strain evidence="9">SAG 7.73</strain>
    </source>
</reference>
<feature type="compositionally biased region" description="Pro residues" evidence="8">
    <location>
        <begin position="1120"/>
        <end position="1130"/>
    </location>
</feature>
<sequence length="2972" mass="292268">MVPLIPVPIMQMGPGVAMFPGGPPVGPPVPHNPYGFGGIVYPGQMMPGPMPVFMQPVGEFYGGGGGGMQPQFSGGSGIQPQYSGGQHPDYGNGSGAAGDAADAAYSQGHGYGSYGDEPGGAGYGDEGYGHGYDDEGGYEYGGEEAEEGEEEAAAAAAAAATARTRRRGGAEQQPHPELSEAAVAMLWSASTWLLYQSFIPQSTHRAAAATAATAATASAATAAEGGAAGAVGTAATAPTRYVLKRPVLVGPAELLKLLRSGAGGASSGSGSGGPAVPGMALVVGLTANGRGAVLPRLRKVAEAVKAAEAERAFAAALAQRGSASTSAGAAAAADTQWGDMEVAVWEAAAAVVPPAFLRPLAALLALAEAGHTYTPVSRHQLEASTPPAGWCVPRCIFTGWSEQQAGRRSSDGGKDRQRETNAAAASAAAAAAAATAALMSIHGPAGDAARKARAQVQGAAAGAAAGALEGASATAATVTALLSSCPNWVVLDSYTCGDLRLGRSGEAGAEGDDGREPGASTSGGGAAGGNGSDTHGGGGGGGGRGGGGWDGRPKWCWSQYSGSGVLARLQAGRFPASLLLLGTAGPLNLKATPVPHTALLPLAALLAEMQHRPGLSYCPLAAADCAALCREPGAALHAPTEAAAAARRQEAVRGLNARALAFQPPPPPPPQRQHAAAAAQPHPQHPQQLEQQQHLEDEGPPTPTRAAHSPATEAAAAAAATASSRGRAACAETAAGTASRAAAGEAAGEAARVWEVSDADLLPGFTLAQCPPEGLSASSYSCPPFRLFLGPRGEHTFKALWWLMEPERRAPAAPGASDGAGDGGGSGAEPSGASGDAGEAAEGRGGGGAGPEAQASAAATADAASGARAEAGAEPALHGPQSGERMIFLLIARYITSEWRVCGSVQPDTPLPLPQQQQKRHPRAAEPAGAGAGDAAAAAAAAAADGPGAAAGAQGAGAAGARQDDTPIAAGSSGAGAEAAAEGGAARSEDAAVKAAGREADEAQADAHRHRRQRAKRQRHHNMPDSAQTPEAGTGTGTGQGAGPGSDARGEHNDPAAAGDPADAEAAGAALPRGGTEQEQGQEERQQEPRAPWWPPREAFRPLGELLAEAERGVAYQLWAPPPPLPPPASGPRHQEEEEGQEEEEEQQQMQEQLVAEPGQVQAEAPNEQQQEQAQVQQPRASDGGSSSSASARSGSGAAEAGTRGGPAVPGMALVVSSRRVRVRVAVGAGGFIRDCSDASLSAYKARLGSLLGLSTVDVLVLCVVQGGGGGSNSTQAPRPPVCSALSAALVLDTTLRLAPTANATAVQYRMATLPGTDSTLRGMCVPSPAYMAPAGATVDVVLSMPDPTRLYAAAATAATAASPPPAPPGAVATAPSNSSTGSGSGTGSGDAAAAFQSRVVEALTADLQLAIALGLAVPLEQVQVVPGSLQMRLPPSPPPAPPSPPPAPPLPAPGVPPVVVVRDPNTVGTFDSSSQWSIPIIISLSVAAGLVALLLIVAWIRSKRKRDNSRLPHRSKSSKAVRFDDDEVMGSTAPGVGPAGPKADELAREMSLAAPEMAATGLGLAGIGLGVSSSGVSMSARSLTGGGGDGAPAGRRSFRKVLSKVMGREAPSDEEAGAVAAAAGVGAAAGAAAAAAGDDRRLLPVSRARSAVQQDLVKQAALRRLLEENKAAAGAGGHGAVGDDRPLASARSESAAARVAGAGAWPTLASVKQAQRSHLADPAGAARAKGQGSGGGGGGPSDGASSGSGGPYDTDVGGSMDSDQGDMTAAVAAAALFRRRSATAGGIGGGNGSGHGSGRNLTVSFAQEVDAADARAARARSHAGVATAGAVAVGAAAATAAGHEGSSSGRVGGLLARMFSRKSKSGERPSNSGAAEGAGNDGEGAHSLHVLHRSPSRAGTIVSTREGDDLAEGASEDGEDDDGSALSDREGPAFAMPASAAAAAAGGGDRAVSPVASYRSLGGASGRSLGGISARRLDSYKSVVQDEMGQEIMVYEQRRPPRDHRHTDVGLTGAGAAGAATAAAAVAAALQGRMSGDPDRARMEARAREQLSPNVLSRPAGGPNGLASPPLRVAPKKRNTIAGFLRSPFRSSGAASIPSPGAAAAAAVLSSTRPAAPSPLRRSITAASTEDPNDPNGIASAGPRFAAKSQGYPSASRYGPGNSNSNSNSQLSDRLSPPVPPRRGAALSGNESFSSPQRSGGSGSGMVGGGGGGAGYSLRRQLLSNGSEVMGPEGLLPVMPAVHMVPATLDYDEEDIRVEAAPRGLGNLLATAPSFRATRTNSRTGEATLSASGAAAGAAAAMMMASPQLGGGGSGNSRPASRAGSVTNSGMGAGAPGVSRAVGRRASQVLGVEEGGIARPSSASISGGRPPSRPASPLPSDGGWNQVREQAASGGGGGGGGAGSLHQPPKRRGSRFASGTQGSVASLMSPSPRSREDEWLTAAASGSGGGGGGGSPAAAASARKTLTTVGEETVGASGRISGFIGGGAGGAPAGSEHDMEAELLALGMREVPTDLALGPASGLSRSTRATSQPKAMAVMGLRSDGRPASGNGGGGGAGGAWGTGSASGGHYGALTAAAMASDGSVVLRPPGGMRQSATSGLGAIGGGGGSGSFSSKPPLPRSSAAGQRVGWAPGVGGNDGSRGGSPARSVASPRDRPMASSTGLMSAGGGGGAGAGAVRNGIRFAGGVNSLEDDDGSSDGGAPGARWAALKDGVNETLAAAGSGLGSGGGVPAEPPGRAWRRSITAFSQRARASAGGNLQASRTDGAATTGGEAGGDGDGGGDEAASALRAWTSRRALSTRQRAGTDSDFVGLGSGLRDEPQAAAAGGDGGGGGRLKLDGLLAAGGSGAGSGGAADAAARKGAWRMHENGLWDTAPSDKNAPAASCGTSVTFVLDLGLAEDPDAFAELKVKEIKNGRLAMFSMFGFFVQAIVTGKAPLANLDEHLASPFTSNAFRLQLRPEVHPSIPQGKH</sequence>
<keyword evidence="7" id="KW-0603">Photosystem I</keyword>
<dbReference type="Pfam" id="PF00504">
    <property type="entry name" value="Chloroa_b-bind"/>
    <property type="match status" value="1"/>
</dbReference>
<feature type="binding site" evidence="6">
    <location>
        <position position="2930"/>
    </location>
    <ligand>
        <name>chlorophyll a</name>
        <dbReference type="ChEBI" id="CHEBI:58416"/>
        <label>1</label>
    </ligand>
</feature>
<feature type="compositionally biased region" description="Basic residues" evidence="8">
    <location>
        <begin position="1508"/>
        <end position="1520"/>
    </location>
</feature>
<evidence type="ECO:0000256" key="2">
    <source>
        <dbReference type="ARBA" id="ARBA00022528"/>
    </source>
</evidence>
<dbReference type="SUPFAM" id="SSF103511">
    <property type="entry name" value="Chlorophyll a-b binding protein"/>
    <property type="match status" value="1"/>
</dbReference>
<evidence type="ECO:0000256" key="7">
    <source>
        <dbReference type="RuleBase" id="RU363080"/>
    </source>
</evidence>
<feature type="compositionally biased region" description="Gly residues" evidence="8">
    <location>
        <begin position="109"/>
        <end position="126"/>
    </location>
</feature>
<keyword evidence="5 7" id="KW-0157">Chromophore</keyword>
<evidence type="ECO:0000256" key="1">
    <source>
        <dbReference type="ARBA" id="ARBA00022494"/>
    </source>
</evidence>
<feature type="region of interest" description="Disordered" evidence="8">
    <location>
        <begin position="1360"/>
        <end position="1391"/>
    </location>
</feature>
<dbReference type="EMBL" id="JAEHOC010000007">
    <property type="protein sequence ID" value="KAG2440249.1"/>
    <property type="molecule type" value="Genomic_DNA"/>
</dbReference>
<feature type="compositionally biased region" description="Low complexity" evidence="8">
    <location>
        <begin position="1055"/>
        <end position="1079"/>
    </location>
</feature>
<feature type="compositionally biased region" description="Gly residues" evidence="8">
    <location>
        <begin position="1732"/>
        <end position="1751"/>
    </location>
</feature>
<feature type="compositionally biased region" description="Gly residues" evidence="8">
    <location>
        <begin position="1034"/>
        <end position="1044"/>
    </location>
</feature>
<feature type="compositionally biased region" description="Basic residues" evidence="8">
    <location>
        <begin position="1008"/>
        <end position="1021"/>
    </location>
</feature>
<keyword evidence="2 7" id="KW-0150">Chloroplast</keyword>
<feature type="binding site" evidence="6">
    <location>
        <position position="2918"/>
    </location>
    <ligand>
        <name>chlorophyll a</name>
        <dbReference type="ChEBI" id="CHEBI:58416"/>
        <label>1</label>
    </ligand>
</feature>
<feature type="compositionally biased region" description="Gly residues" evidence="8">
    <location>
        <begin position="2447"/>
        <end position="2456"/>
    </location>
</feature>
<feature type="region of interest" description="Disordered" evidence="8">
    <location>
        <begin position="810"/>
        <end position="880"/>
    </location>
</feature>
<keyword evidence="7" id="KW-0793">Thylakoid</keyword>
<dbReference type="GO" id="GO:0009523">
    <property type="term" value="C:photosystem II"/>
    <property type="evidence" value="ECO:0007669"/>
    <property type="project" value="UniProtKB-KW"/>
</dbReference>
<feature type="region of interest" description="Disordered" evidence="8">
    <location>
        <begin position="1118"/>
        <end position="1209"/>
    </location>
</feature>
<comment type="function">
    <text evidence="7">The light-harvesting complex (LHC) functions as a light receptor, it captures and delivers excitation energy to photosystems with which it is closely associated.</text>
</comment>
<feature type="compositionally biased region" description="Low complexity" evidence="8">
    <location>
        <begin position="153"/>
        <end position="162"/>
    </location>
</feature>
<feature type="compositionally biased region" description="Acidic residues" evidence="8">
    <location>
        <begin position="134"/>
        <end position="152"/>
    </location>
</feature>
<keyword evidence="4 7" id="KW-0934">Plastid</keyword>
<feature type="compositionally biased region" description="Acidic residues" evidence="8">
    <location>
        <begin position="1910"/>
        <end position="1924"/>
    </location>
</feature>
<dbReference type="PANTHER" id="PTHR21649">
    <property type="entry name" value="CHLOROPHYLL A/B BINDING PROTEIN"/>
    <property type="match status" value="1"/>
</dbReference>
<feature type="compositionally biased region" description="Pro residues" evidence="8">
    <location>
        <begin position="1435"/>
        <end position="1452"/>
    </location>
</feature>
<feature type="compositionally biased region" description="Low complexity" evidence="8">
    <location>
        <begin position="1370"/>
        <end position="1382"/>
    </location>
</feature>
<organism evidence="9 10">
    <name type="scientific">Chlamydomonas incerta</name>
    <dbReference type="NCBI Taxonomy" id="51695"/>
    <lineage>
        <taxon>Eukaryota</taxon>
        <taxon>Viridiplantae</taxon>
        <taxon>Chlorophyta</taxon>
        <taxon>core chlorophytes</taxon>
        <taxon>Chlorophyceae</taxon>
        <taxon>CS clade</taxon>
        <taxon>Chlamydomonadales</taxon>
        <taxon>Chlamydomonadaceae</taxon>
        <taxon>Chlamydomonas</taxon>
    </lineage>
</organism>
<feature type="compositionally biased region" description="Low complexity" evidence="8">
    <location>
        <begin position="704"/>
        <end position="720"/>
    </location>
</feature>
<feature type="region of interest" description="Disordered" evidence="8">
    <location>
        <begin position="2589"/>
        <end position="2671"/>
    </location>
</feature>
<dbReference type="OrthoDB" id="549849at2759"/>
<feature type="binding site" evidence="6">
    <location>
        <position position="2945"/>
    </location>
    <ligand>
        <name>chlorophyll a</name>
        <dbReference type="ChEBI" id="CHEBI:58416"/>
        <label>1</label>
    </ligand>
</feature>
<feature type="region of interest" description="Disordered" evidence="8">
    <location>
        <begin position="908"/>
        <end position="932"/>
    </location>
</feature>
<feature type="region of interest" description="Disordered" evidence="8">
    <location>
        <begin position="74"/>
        <end position="175"/>
    </location>
</feature>
<feature type="region of interest" description="Disordered" evidence="8">
    <location>
        <begin position="1714"/>
        <end position="1765"/>
    </location>
</feature>
<dbReference type="GO" id="GO:0009535">
    <property type="term" value="C:chloroplast thylakoid membrane"/>
    <property type="evidence" value="ECO:0007669"/>
    <property type="project" value="UniProtKB-SubCell"/>
</dbReference>
<keyword evidence="1 6" id="KW-0148">Chlorophyll</keyword>
<evidence type="ECO:0000256" key="8">
    <source>
        <dbReference type="SAM" id="MobiDB-lite"/>
    </source>
</evidence>
<feature type="compositionally biased region" description="Gly residues" evidence="8">
    <location>
        <begin position="2634"/>
        <end position="2644"/>
    </location>
</feature>
<keyword evidence="3 7" id="KW-0602">Photosynthesis</keyword>
<protein>
    <recommendedName>
        <fullName evidence="7">Chlorophyll a-b binding protein, chloroplastic</fullName>
    </recommendedName>
</protein>
<feature type="region of interest" description="Disordered" evidence="8">
    <location>
        <begin position="1508"/>
        <end position="1544"/>
    </location>
</feature>
<dbReference type="GO" id="GO:0009522">
    <property type="term" value="C:photosystem I"/>
    <property type="evidence" value="ECO:0007669"/>
    <property type="project" value="UniProtKB-KW"/>
</dbReference>
<feature type="region of interest" description="Disordered" evidence="8">
    <location>
        <begin position="660"/>
        <end position="720"/>
    </location>
</feature>
<accession>A0A835W7N8</accession>
<dbReference type="GO" id="GO:0009765">
    <property type="term" value="P:photosynthesis, light harvesting"/>
    <property type="evidence" value="ECO:0007669"/>
    <property type="project" value="InterPro"/>
</dbReference>
<feature type="region of interest" description="Disordered" evidence="8">
    <location>
        <begin position="2112"/>
        <end position="2213"/>
    </location>
</feature>
<feature type="binding site" evidence="6">
    <location>
        <position position="2913"/>
    </location>
    <ligand>
        <name>chlorophyll a</name>
        <dbReference type="ChEBI" id="CHEBI:58416"/>
        <label>1</label>
    </ligand>
</feature>
<evidence type="ECO:0000256" key="6">
    <source>
        <dbReference type="PIRSR" id="PIRSR601344-1"/>
    </source>
</evidence>
<feature type="region of interest" description="Disordered" evidence="8">
    <location>
        <begin position="947"/>
        <end position="1098"/>
    </location>
</feature>
<feature type="compositionally biased region" description="Gly residues" evidence="8">
    <location>
        <begin position="2394"/>
        <end position="2404"/>
    </location>
</feature>
<evidence type="ECO:0000256" key="3">
    <source>
        <dbReference type="ARBA" id="ARBA00022531"/>
    </source>
</evidence>
<dbReference type="InterPro" id="IPR022796">
    <property type="entry name" value="Chloroa_b-bind"/>
</dbReference>
<feature type="compositionally biased region" description="Polar residues" evidence="8">
    <location>
        <begin position="2418"/>
        <end position="2433"/>
    </location>
</feature>
<feature type="compositionally biased region" description="Low complexity" evidence="8">
    <location>
        <begin position="672"/>
        <end position="692"/>
    </location>
</feature>
<feature type="compositionally biased region" description="Basic and acidic residues" evidence="8">
    <location>
        <begin position="408"/>
        <end position="419"/>
    </location>
</feature>
<feature type="binding site" evidence="6">
    <location>
        <position position="2954"/>
    </location>
    <ligand>
        <name>chlorophyll a</name>
        <dbReference type="ChEBI" id="CHEBI:58416"/>
        <label>1</label>
    </ligand>
</feature>
<comment type="caution">
    <text evidence="9">The sequence shown here is derived from an EMBL/GenBank/DDBJ whole genome shotgun (WGS) entry which is preliminary data.</text>
</comment>
<feature type="compositionally biased region" description="Polar residues" evidence="8">
    <location>
        <begin position="2317"/>
        <end position="2331"/>
    </location>
</feature>
<feature type="compositionally biased region" description="Low complexity" evidence="8">
    <location>
        <begin position="2356"/>
        <end position="2371"/>
    </location>
</feature>
<feature type="region of interest" description="Disordered" evidence="8">
    <location>
        <begin position="2754"/>
        <end position="2786"/>
    </location>
</feature>
<comment type="subcellular location">
    <subcellularLocation>
        <location evidence="7">Plastid</location>
        <location evidence="7">Chloroplast thylakoid membrane</location>
    </subcellularLocation>
</comment>
<feature type="region of interest" description="Disordered" evidence="8">
    <location>
        <begin position="403"/>
        <end position="423"/>
    </location>
</feature>
<feature type="compositionally biased region" description="Gly residues" evidence="8">
    <location>
        <begin position="818"/>
        <end position="827"/>
    </location>
</feature>
<keyword evidence="10" id="KW-1185">Reference proteome</keyword>
<feature type="binding site" evidence="6">
    <location>
        <position position="2912"/>
    </location>
    <ligand>
        <name>chlorophyll a</name>
        <dbReference type="ChEBI" id="CHEBI:58416"/>
        <label>1</label>
    </ligand>
</feature>
<keyword evidence="7" id="KW-0604">Photosystem II</keyword>
<feature type="compositionally biased region" description="Low complexity" evidence="8">
    <location>
        <begin position="828"/>
        <end position="840"/>
    </location>
</feature>
<comment type="similarity">
    <text evidence="7">Belongs to the light-harvesting chlorophyll a/b-binding (LHC) protein family.</text>
</comment>
<feature type="compositionally biased region" description="Gly residues" evidence="8">
    <location>
        <begin position="2201"/>
        <end position="2213"/>
    </location>
</feature>
<feature type="compositionally biased region" description="Low complexity" evidence="8">
    <location>
        <begin position="969"/>
        <end position="986"/>
    </location>
</feature>
<gene>
    <name evidence="9" type="ORF">HXX76_004361</name>
</gene>
<feature type="compositionally biased region" description="Gly residues" evidence="8">
    <location>
        <begin position="521"/>
        <end position="546"/>
    </location>
</feature>
<dbReference type="Gene3D" id="1.10.3460.10">
    <property type="entry name" value="Chlorophyll a/b binding protein domain"/>
    <property type="match status" value="1"/>
</dbReference>
<feature type="transmembrane region" description="Helical" evidence="7">
    <location>
        <begin position="1477"/>
        <end position="1501"/>
    </location>
</feature>
<feature type="region of interest" description="Disordered" evidence="8">
    <location>
        <begin position="1862"/>
        <end position="1932"/>
    </location>
</feature>
<evidence type="ECO:0000256" key="4">
    <source>
        <dbReference type="ARBA" id="ARBA00022640"/>
    </source>
</evidence>